<evidence type="ECO:0000259" key="3">
    <source>
        <dbReference type="Pfam" id="PF02538"/>
    </source>
</evidence>
<reference evidence="8" key="1">
    <citation type="submission" date="2016-04" db="UniProtKB">
        <authorList>
            <consortium name="WormBaseParasite"/>
        </authorList>
    </citation>
    <scope>IDENTIFICATION</scope>
</reference>
<dbReference type="GO" id="GO:0005829">
    <property type="term" value="C:cytosol"/>
    <property type="evidence" value="ECO:0007669"/>
    <property type="project" value="TreeGrafter"/>
</dbReference>
<dbReference type="Pfam" id="PF02538">
    <property type="entry name" value="Hydantoinase_B"/>
    <property type="match status" value="1"/>
</dbReference>
<dbReference type="WBParaSite" id="EVEC_0000501201-mRNA-1">
    <property type="protein sequence ID" value="EVEC_0000501201-mRNA-1"/>
    <property type="gene ID" value="EVEC_0000501201"/>
</dbReference>
<proteinExistence type="inferred from homology"/>
<evidence type="ECO:0000313" key="6">
    <source>
        <dbReference type="EMBL" id="VDD89945.1"/>
    </source>
</evidence>
<evidence type="ECO:0000256" key="1">
    <source>
        <dbReference type="ARBA" id="ARBA00010403"/>
    </source>
</evidence>
<dbReference type="InterPro" id="IPR003692">
    <property type="entry name" value="Hydantoinase_B"/>
</dbReference>
<dbReference type="PANTHER" id="PTHR11365">
    <property type="entry name" value="5-OXOPROLINASE RELATED"/>
    <property type="match status" value="1"/>
</dbReference>
<gene>
    <name evidence="6" type="ORF">EVEC_LOCUS4696</name>
</gene>
<evidence type="ECO:0000259" key="2">
    <source>
        <dbReference type="Pfam" id="PF01968"/>
    </source>
</evidence>
<dbReference type="GO" id="GO:0006749">
    <property type="term" value="P:glutathione metabolic process"/>
    <property type="evidence" value="ECO:0007669"/>
    <property type="project" value="TreeGrafter"/>
</dbReference>
<dbReference type="Pfam" id="PF05378">
    <property type="entry name" value="Hydant_A_N"/>
    <property type="match status" value="1"/>
</dbReference>
<dbReference type="STRING" id="51028.A0A158QAF8"/>
<feature type="domain" description="Hydantoinase A/oxoprolinase" evidence="2">
    <location>
        <begin position="232"/>
        <end position="528"/>
    </location>
</feature>
<dbReference type="Pfam" id="PF19278">
    <property type="entry name" value="Hydant_A_C"/>
    <property type="match status" value="1"/>
</dbReference>
<organism evidence="8">
    <name type="scientific">Enterobius vermicularis</name>
    <name type="common">Human pinworm</name>
    <dbReference type="NCBI Taxonomy" id="51028"/>
    <lineage>
        <taxon>Eukaryota</taxon>
        <taxon>Metazoa</taxon>
        <taxon>Ecdysozoa</taxon>
        <taxon>Nematoda</taxon>
        <taxon>Chromadorea</taxon>
        <taxon>Rhabditida</taxon>
        <taxon>Spirurina</taxon>
        <taxon>Oxyuridomorpha</taxon>
        <taxon>Oxyuroidea</taxon>
        <taxon>Oxyuridae</taxon>
        <taxon>Enterobius</taxon>
    </lineage>
</organism>
<evidence type="ECO:0000313" key="7">
    <source>
        <dbReference type="Proteomes" id="UP000274131"/>
    </source>
</evidence>
<reference evidence="6 7" key="2">
    <citation type="submission" date="2018-10" db="EMBL/GenBank/DDBJ databases">
        <authorList>
            <consortium name="Pathogen Informatics"/>
        </authorList>
    </citation>
    <scope>NUCLEOTIDE SEQUENCE [LARGE SCALE GENOMIC DNA]</scope>
</reference>
<keyword evidence="7" id="KW-1185">Reference proteome</keyword>
<evidence type="ECO:0000313" key="8">
    <source>
        <dbReference type="WBParaSite" id="EVEC_0000501201-mRNA-1"/>
    </source>
</evidence>
<dbReference type="AlphaFoldDB" id="A0A158QAF8"/>
<dbReference type="InterPro" id="IPR045079">
    <property type="entry name" value="Oxoprolinase-like"/>
</dbReference>
<dbReference type="PANTHER" id="PTHR11365:SF2">
    <property type="entry name" value="5-OXOPROLINASE"/>
    <property type="match status" value="1"/>
</dbReference>
<dbReference type="Pfam" id="PF01968">
    <property type="entry name" value="Hydantoinase_A"/>
    <property type="match status" value="1"/>
</dbReference>
<evidence type="ECO:0000259" key="4">
    <source>
        <dbReference type="Pfam" id="PF05378"/>
    </source>
</evidence>
<dbReference type="InterPro" id="IPR049517">
    <property type="entry name" value="ACX-like_C"/>
</dbReference>
<dbReference type="OrthoDB" id="3643at2759"/>
<feature type="domain" description="Acetophenone carboxylase-like C-terminal" evidence="5">
    <location>
        <begin position="598"/>
        <end position="705"/>
    </location>
</feature>
<accession>A0A158QAF8</accession>
<dbReference type="InterPro" id="IPR002821">
    <property type="entry name" value="Hydantoinase_A"/>
</dbReference>
<dbReference type="GO" id="GO:0017168">
    <property type="term" value="F:5-oxoprolinase (ATP-hydrolyzing) activity"/>
    <property type="evidence" value="ECO:0007669"/>
    <property type="project" value="TreeGrafter"/>
</dbReference>
<protein>
    <submittedName>
        <fullName evidence="8">5-oxoprolinase</fullName>
    </submittedName>
</protein>
<feature type="domain" description="Hydantoinase/oxoprolinase N-terminal" evidence="4">
    <location>
        <begin position="8"/>
        <end position="212"/>
    </location>
</feature>
<sequence>MDQGQFGFAIDRGGTFTDIYVKCPDGTSRTLKILSENPSMYNDAPTEAIRRVLEKELSISIPKGSPIPTDRIAWIRLGTTVATNALLERKGERVAFFITKGFKDLLYIGNQSRPEIFELDIRVPEMLYEEVIEVNERVVLEDRTCIMGVKGKREHTKNEEQVIIEKPINEEEVCQQLDYVYSKGIRSIAVVLLHSYIYPRHEEIIGELARKCGFTNVSLSSSVMPMMKIVPRGFTACADAYLTPIIRDYIEAFRSGFSKSLEDVSVESMQSDGGLCLVKKQVSMSEIHKLITFCGSRAILSGPAAGVVGVSLTAYDPVAKIPVIGFDMGGTSTDVSRYAGEFAHVMETTTNGITIQAPQAFAAGGGSRLFFRSGLFVVGPESAGASPGPICYRNNGYIALTDANLVLGRILPEKYFRNASVAAMQQLTNEINEYCKTSAGGTRHPMTVEEVALGFVDVANESMCRPIRALTQEKGFDTSQHLLACFGGAGGQHACSIAKSLGLKSVLIHRYSGVLSAYGLALADVVHEEQEPVRKTFSSENFKYFRRRIEALRSRCAIALEKMGIRGEKSFQNFLHMRYDRTDCALMCSYAITDNNNIEPYQKVFENLYFKEFGFILPDRNIIVDDIRIRGTVKRCMIETQKPEPAESERPTHTSVVQCYFKEGRMQTNVYLLNDLRPGHIIDGPAIIIDVNSTILVEPYCQASINENGNIVIEVRAQDYKNIGVLFDPVHLSIFSHRFMSIAEQMGRVLKRTAISTNIKERLDFSCALFGPDGHLIANAPHIPVHLGGMQATVRFQIDNVGLQNLHDGDVILCNHPKAGGSHLPDLTIITPVYYRGSKSPVFFVANRGHHADIGGLVPGSMPPHSTSLSQEGASFVSFKIVERGCFQEEELIKILSTPSDVPGSSGTRNLSDNLSDLRAQIAANKKGISLVCDLIDCYGLEVVQAFMKHIEKNAEIAVRQLLKSTAIEQERITGSTVLKGEDFMDDGTPICLTISIDEKTGDAVFDFEGTGPEVFSNCNAPPSVTMAAIIYCLRCLVKRDMPLNQGCLAPVTVKVPPGTILSPSDDAAVVGGNVLTSQRICDVIFKAFKAAAASQGCMNNVTFGDGKMGGYYETVAGGAGAGPSYHGRSAVHTHMTNTRITDPEVLEARYPVILRRFAIRKGSGGDGKYRGGDGCVRCLQFRRNLQLSILSERRTFEPYGLDGGKPGKRGLNILQKFNGRRVNIGGKTCLDVDAGDILEIFTPGGGGYGDPKHDKAKIIEPPDDTRT</sequence>
<comment type="similarity">
    <text evidence="1">Belongs to the oxoprolinase family.</text>
</comment>
<name>A0A158QAF8_ENTVE</name>
<evidence type="ECO:0000259" key="5">
    <source>
        <dbReference type="Pfam" id="PF19278"/>
    </source>
</evidence>
<dbReference type="EMBL" id="UXUI01007932">
    <property type="protein sequence ID" value="VDD89945.1"/>
    <property type="molecule type" value="Genomic_DNA"/>
</dbReference>
<dbReference type="Proteomes" id="UP000274131">
    <property type="component" value="Unassembled WGS sequence"/>
</dbReference>
<feature type="domain" description="Hydantoinase B/oxoprolinase" evidence="3">
    <location>
        <begin position="728"/>
        <end position="1252"/>
    </location>
</feature>
<dbReference type="InterPro" id="IPR008040">
    <property type="entry name" value="Hydant_A_N"/>
</dbReference>